<dbReference type="GO" id="GO:0003677">
    <property type="term" value="F:DNA binding"/>
    <property type="evidence" value="ECO:0007669"/>
    <property type="project" value="InterPro"/>
</dbReference>
<dbReference type="InterPro" id="IPR002815">
    <property type="entry name" value="Spo11/TopoVI_A"/>
</dbReference>
<organism evidence="2 3">
    <name type="scientific">Coprinellus micaceus</name>
    <name type="common">Glistening ink-cap mushroom</name>
    <name type="synonym">Coprinus micaceus</name>
    <dbReference type="NCBI Taxonomy" id="71717"/>
    <lineage>
        <taxon>Eukaryota</taxon>
        <taxon>Fungi</taxon>
        <taxon>Dikarya</taxon>
        <taxon>Basidiomycota</taxon>
        <taxon>Agaricomycotina</taxon>
        <taxon>Agaricomycetes</taxon>
        <taxon>Agaricomycetidae</taxon>
        <taxon>Agaricales</taxon>
        <taxon>Agaricineae</taxon>
        <taxon>Psathyrellaceae</taxon>
        <taxon>Coprinellus</taxon>
    </lineage>
</organism>
<dbReference type="GO" id="GO:0005694">
    <property type="term" value="C:chromosome"/>
    <property type="evidence" value="ECO:0007669"/>
    <property type="project" value="InterPro"/>
</dbReference>
<dbReference type="SUPFAM" id="SSF56726">
    <property type="entry name" value="DNA topoisomerase IV, alpha subunit"/>
    <property type="match status" value="1"/>
</dbReference>
<feature type="domain" description="Topoisomerase 6 subunit A/Spo11 TOPRIM" evidence="1">
    <location>
        <begin position="257"/>
        <end position="383"/>
    </location>
</feature>
<keyword evidence="3" id="KW-1185">Reference proteome</keyword>
<dbReference type="AlphaFoldDB" id="A0A4Y7RX87"/>
<protein>
    <submittedName>
        <fullName evidence="2">DNA topoisomerase IV, alpha subunit</fullName>
    </submittedName>
</protein>
<comment type="caution">
    <text evidence="2">The sequence shown here is derived from an EMBL/GenBank/DDBJ whole genome shotgun (WGS) entry which is preliminary data.</text>
</comment>
<dbReference type="Pfam" id="PF21180">
    <property type="entry name" value="TOP6A-Spo11_Toprim"/>
    <property type="match status" value="1"/>
</dbReference>
<sequence>MDLNGGGRVKFIIPKGLRPSHDGVHPEELVDYNRLLEVEAKSEDQDGPDIDAEIVINPVAVIRRLRKMVSDVFSQLRGGRVVIGLKAQQNKSGQRILECDLTGDKLYQPGAYYAIQLVTIFVIAEWNILSKRPIVWTARLLHYFFPWLFPAPSFVARILGNICEEFEIDSAHFGVSASPKGEIAGAGLTIETKDGTIITLSNTFFTRILDTRLIVKVTLAPGVTDFVVLEALCSGRPMVEAGLTHETALGDIPACVLRGLPDQDTRRFLKMIQRQYPRLRFRAFVDWNPAGAGIMKLLKCGSLHQGYFLDYALDNIDWVGPRRDQFPPSCIERFHPLSGWDRARAISMLAREEAEANLPRDWTAELKAMYDEDIKIDFEHLCCTPGTAIEYIVGSILARRSLESSG</sequence>
<name>A0A4Y7RX87_COPMI</name>
<dbReference type="InterPro" id="IPR036078">
    <property type="entry name" value="Spo11/TopoVI_A_sf"/>
</dbReference>
<evidence type="ECO:0000313" key="2">
    <source>
        <dbReference type="EMBL" id="TEB12897.1"/>
    </source>
</evidence>
<dbReference type="PANTHER" id="PTHR10848:SF0">
    <property type="entry name" value="MEIOTIC RECOMBINATION PROTEIN SPO11"/>
    <property type="match status" value="1"/>
</dbReference>
<dbReference type="PANTHER" id="PTHR10848">
    <property type="entry name" value="MEIOTIC RECOMBINATION PROTEIN SPO11"/>
    <property type="match status" value="1"/>
</dbReference>
<evidence type="ECO:0000313" key="3">
    <source>
        <dbReference type="Proteomes" id="UP000298030"/>
    </source>
</evidence>
<gene>
    <name evidence="2" type="ORF">FA13DRAFT_1748444</name>
</gene>
<reference evidence="2 3" key="1">
    <citation type="journal article" date="2019" name="Nat. Ecol. Evol.">
        <title>Megaphylogeny resolves global patterns of mushroom evolution.</title>
        <authorList>
            <person name="Varga T."/>
            <person name="Krizsan K."/>
            <person name="Foldi C."/>
            <person name="Dima B."/>
            <person name="Sanchez-Garcia M."/>
            <person name="Sanchez-Ramirez S."/>
            <person name="Szollosi G.J."/>
            <person name="Szarkandi J.G."/>
            <person name="Papp V."/>
            <person name="Albert L."/>
            <person name="Andreopoulos W."/>
            <person name="Angelini C."/>
            <person name="Antonin V."/>
            <person name="Barry K.W."/>
            <person name="Bougher N.L."/>
            <person name="Buchanan P."/>
            <person name="Buyck B."/>
            <person name="Bense V."/>
            <person name="Catcheside P."/>
            <person name="Chovatia M."/>
            <person name="Cooper J."/>
            <person name="Damon W."/>
            <person name="Desjardin D."/>
            <person name="Finy P."/>
            <person name="Geml J."/>
            <person name="Haridas S."/>
            <person name="Hughes K."/>
            <person name="Justo A."/>
            <person name="Karasinski D."/>
            <person name="Kautmanova I."/>
            <person name="Kiss B."/>
            <person name="Kocsube S."/>
            <person name="Kotiranta H."/>
            <person name="LaButti K.M."/>
            <person name="Lechner B.E."/>
            <person name="Liimatainen K."/>
            <person name="Lipzen A."/>
            <person name="Lukacs Z."/>
            <person name="Mihaltcheva S."/>
            <person name="Morgado L.N."/>
            <person name="Niskanen T."/>
            <person name="Noordeloos M.E."/>
            <person name="Ohm R.A."/>
            <person name="Ortiz-Santana B."/>
            <person name="Ovrebo C."/>
            <person name="Racz N."/>
            <person name="Riley R."/>
            <person name="Savchenko A."/>
            <person name="Shiryaev A."/>
            <person name="Soop K."/>
            <person name="Spirin V."/>
            <person name="Szebenyi C."/>
            <person name="Tomsovsky M."/>
            <person name="Tulloss R.E."/>
            <person name="Uehling J."/>
            <person name="Grigoriev I.V."/>
            <person name="Vagvolgyi C."/>
            <person name="Papp T."/>
            <person name="Martin F.M."/>
            <person name="Miettinen O."/>
            <person name="Hibbett D.S."/>
            <person name="Nagy L.G."/>
        </authorList>
    </citation>
    <scope>NUCLEOTIDE SEQUENCE [LARGE SCALE GENOMIC DNA]</scope>
    <source>
        <strain evidence="2 3">FP101781</strain>
    </source>
</reference>
<dbReference type="GO" id="GO:0003918">
    <property type="term" value="F:DNA topoisomerase type II (double strand cut, ATP-hydrolyzing) activity"/>
    <property type="evidence" value="ECO:0007669"/>
    <property type="project" value="InterPro"/>
</dbReference>
<keyword evidence="2" id="KW-0413">Isomerase</keyword>
<evidence type="ECO:0000259" key="1">
    <source>
        <dbReference type="Pfam" id="PF21180"/>
    </source>
</evidence>
<dbReference type="STRING" id="71717.A0A4Y7RX87"/>
<accession>A0A4Y7RX87</accession>
<proteinExistence type="predicted"/>
<dbReference type="Proteomes" id="UP000298030">
    <property type="component" value="Unassembled WGS sequence"/>
</dbReference>
<dbReference type="InterPro" id="IPR034136">
    <property type="entry name" value="TOPRIM_Topo6A/Spo11"/>
</dbReference>
<dbReference type="Gene3D" id="3.40.1360.10">
    <property type="match status" value="1"/>
</dbReference>
<dbReference type="EMBL" id="QPFP01000426">
    <property type="protein sequence ID" value="TEB12897.1"/>
    <property type="molecule type" value="Genomic_DNA"/>
</dbReference>